<accession>A0A4R3HQQ7</accession>
<sequence length="428" mass="49050">MSVLNQPLQKRWIVDYLQATDNEILFDEYDYRSLNLTPDTCGFLPRPTKWIGRLHSRFWFSKLAWRIGLLIWSSGGAAVYHSIQFLRYFIQASKQHGEMPLSSCRHFALAFSSRAAEVINSHSVPGFSACWITFPWAPVNQLPADANHIDVFSLLSARDLILALRHAMVSTQAMSYRADTKKWLLHSYTAFRWFASRAALEKLEGDFYIAEHYDRWAVLADGVIHNRLRPRGTGGSMSHLSLIQHGRVEGLSDPNQAPQFHMTLKRRLKAVSFLYVYDQTSENIFRESILSTHCIRRGIRVNHFRPQIVLQEESLPTNSASVLFVGHPACESLHVFLLQELKRKYSINAFYKPHPLMPMSTELVGQDWKVITEKSHFPRVQFLVSYPSTLVVEYASSGIPAVVHPIDLSVQNYDAFKAEIIAHIERHG</sequence>
<dbReference type="AlphaFoldDB" id="A0A4R3HQQ7"/>
<protein>
    <submittedName>
        <fullName evidence="1">Uncharacterized protein</fullName>
    </submittedName>
</protein>
<evidence type="ECO:0000313" key="2">
    <source>
        <dbReference type="Proteomes" id="UP000295382"/>
    </source>
</evidence>
<gene>
    <name evidence="1" type="ORF">EDC30_1118</name>
</gene>
<proteinExistence type="predicted"/>
<reference evidence="1 2" key="1">
    <citation type="submission" date="2019-03" db="EMBL/GenBank/DDBJ databases">
        <title>Genomic Encyclopedia of Type Strains, Phase IV (KMG-IV): sequencing the most valuable type-strain genomes for metagenomic binning, comparative biology and taxonomic classification.</title>
        <authorList>
            <person name="Goeker M."/>
        </authorList>
    </citation>
    <scope>NUCLEOTIDE SEQUENCE [LARGE SCALE GENOMIC DNA]</scope>
    <source>
        <strain evidence="1 2">DSM 7445</strain>
    </source>
</reference>
<dbReference type="EMBL" id="SLZQ01000011">
    <property type="protein sequence ID" value="TCS35095.1"/>
    <property type="molecule type" value="Genomic_DNA"/>
</dbReference>
<name>A0A4R3HQQ7_PAULE</name>
<comment type="caution">
    <text evidence="1">The sequence shown here is derived from an EMBL/GenBank/DDBJ whole genome shotgun (WGS) entry which is preliminary data.</text>
</comment>
<dbReference type="RefSeq" id="WP_132259683.1">
    <property type="nucleotide sequence ID" value="NZ_SLZQ01000011.1"/>
</dbReference>
<keyword evidence="2" id="KW-1185">Reference proteome</keyword>
<organism evidence="1 2">
    <name type="scientific">Paucimonas lemoignei</name>
    <name type="common">Pseudomonas lemoignei</name>
    <dbReference type="NCBI Taxonomy" id="29443"/>
    <lineage>
        <taxon>Bacteria</taxon>
        <taxon>Pseudomonadati</taxon>
        <taxon>Pseudomonadota</taxon>
        <taxon>Betaproteobacteria</taxon>
        <taxon>Burkholderiales</taxon>
        <taxon>Burkholderiaceae</taxon>
        <taxon>Paucimonas</taxon>
    </lineage>
</organism>
<evidence type="ECO:0000313" key="1">
    <source>
        <dbReference type="EMBL" id="TCS35095.1"/>
    </source>
</evidence>
<dbReference type="Proteomes" id="UP000295382">
    <property type="component" value="Unassembled WGS sequence"/>
</dbReference>
<dbReference type="OrthoDB" id="7027042at2"/>